<feature type="transmembrane region" description="Helical" evidence="4">
    <location>
        <begin position="148"/>
        <end position="167"/>
    </location>
</feature>
<dbReference type="EMBL" id="BAAAUX010000010">
    <property type="protein sequence ID" value="GAA2784248.1"/>
    <property type="molecule type" value="Genomic_DNA"/>
</dbReference>
<dbReference type="PANTHER" id="PTHR24421:SF63">
    <property type="entry name" value="SENSOR HISTIDINE KINASE DESK"/>
    <property type="match status" value="1"/>
</dbReference>
<feature type="domain" description="Signal transduction histidine kinase subgroup 3 dimerisation and phosphoacceptor" evidence="5">
    <location>
        <begin position="219"/>
        <end position="285"/>
    </location>
</feature>
<organism evidence="6 7">
    <name type="scientific">Saccharopolyspora taberi</name>
    <dbReference type="NCBI Taxonomy" id="60895"/>
    <lineage>
        <taxon>Bacteria</taxon>
        <taxon>Bacillati</taxon>
        <taxon>Actinomycetota</taxon>
        <taxon>Actinomycetes</taxon>
        <taxon>Pseudonocardiales</taxon>
        <taxon>Pseudonocardiaceae</taxon>
        <taxon>Saccharopolyspora</taxon>
    </lineage>
</organism>
<feature type="transmembrane region" description="Helical" evidence="4">
    <location>
        <begin position="31"/>
        <end position="53"/>
    </location>
</feature>
<gene>
    <name evidence="6" type="ORF">GCM10010470_17890</name>
</gene>
<feature type="transmembrane region" description="Helical" evidence="4">
    <location>
        <begin position="59"/>
        <end position="77"/>
    </location>
</feature>
<reference evidence="6 7" key="1">
    <citation type="journal article" date="2019" name="Int. J. Syst. Evol. Microbiol.">
        <title>The Global Catalogue of Microorganisms (GCM) 10K type strain sequencing project: providing services to taxonomists for standard genome sequencing and annotation.</title>
        <authorList>
            <consortium name="The Broad Institute Genomics Platform"/>
            <consortium name="The Broad Institute Genome Sequencing Center for Infectious Disease"/>
            <person name="Wu L."/>
            <person name="Ma J."/>
        </authorList>
    </citation>
    <scope>NUCLEOTIDE SEQUENCE [LARGE SCALE GENOMIC DNA]</scope>
    <source>
        <strain evidence="6 7">JCM 9383</strain>
    </source>
</reference>
<evidence type="ECO:0000256" key="3">
    <source>
        <dbReference type="ARBA" id="ARBA00023012"/>
    </source>
</evidence>
<keyword evidence="2" id="KW-0418">Kinase</keyword>
<dbReference type="InterPro" id="IPR050482">
    <property type="entry name" value="Sensor_HK_TwoCompSys"/>
</dbReference>
<evidence type="ECO:0000256" key="2">
    <source>
        <dbReference type="ARBA" id="ARBA00022777"/>
    </source>
</evidence>
<protein>
    <recommendedName>
        <fullName evidence="5">Signal transduction histidine kinase subgroup 3 dimerisation and phosphoacceptor domain-containing protein</fullName>
    </recommendedName>
</protein>
<dbReference type="InterPro" id="IPR011712">
    <property type="entry name" value="Sig_transdc_His_kin_sub3_dim/P"/>
</dbReference>
<keyword evidence="7" id="KW-1185">Reference proteome</keyword>
<evidence type="ECO:0000256" key="4">
    <source>
        <dbReference type="SAM" id="Phobius"/>
    </source>
</evidence>
<feature type="transmembrane region" description="Helical" evidence="4">
    <location>
        <begin position="98"/>
        <end position="116"/>
    </location>
</feature>
<evidence type="ECO:0000313" key="6">
    <source>
        <dbReference type="EMBL" id="GAA2784248.1"/>
    </source>
</evidence>
<dbReference type="Gene3D" id="3.30.565.10">
    <property type="entry name" value="Histidine kinase-like ATPase, C-terminal domain"/>
    <property type="match status" value="1"/>
</dbReference>
<proteinExistence type="predicted"/>
<keyword evidence="3" id="KW-0902">Two-component regulatory system</keyword>
<evidence type="ECO:0000313" key="7">
    <source>
        <dbReference type="Proteomes" id="UP001500979"/>
    </source>
</evidence>
<keyword evidence="1" id="KW-0808">Transferase</keyword>
<evidence type="ECO:0000259" key="5">
    <source>
        <dbReference type="Pfam" id="PF07730"/>
    </source>
</evidence>
<dbReference type="InterPro" id="IPR036890">
    <property type="entry name" value="HATPase_C_sf"/>
</dbReference>
<keyword evidence="4" id="KW-0472">Membrane</keyword>
<name>A0ABN3V8Z4_9PSEU</name>
<dbReference type="Gene3D" id="1.20.5.1930">
    <property type="match status" value="1"/>
</dbReference>
<sequence>MIDHAVVVSDAAAVPDPAEFDSRRITRLRRYTWWVIVPTLPLFAVAATVQSIVAAAPGAYHGAHALVMLAILIVLGVEGFRFSLGMMRGLGQSEQHPAEQIAVFALSIAGLVYAVSLSPVNVLTWTLPPAGLAGILVAAAPRRFRAPLAVGLILLVCGAATGLMILLGKAIVLINILVYSGTVTAITTFAMLFQAWIWDVVLELDRARSVSGELAVAEERLRFAADLHDIQGHHLQAIALKGELAERLVGVDDAAARAQAAEIAELARKALKDTRDVVHGYRRTTLATELDNAVEILESAGIKTTVDGAVTAVAPPLEPLFGALVREGATNILRHSRAQHCELTISADDGQVRVVLRNDGVRPSTGAAGSGIDGLRDRFTTVGGQVLAAEHEGWFELVGLAGEPGRPRT</sequence>
<keyword evidence="4" id="KW-0812">Transmembrane</keyword>
<accession>A0ABN3V8Z4</accession>
<dbReference type="PANTHER" id="PTHR24421">
    <property type="entry name" value="NITRATE/NITRITE SENSOR PROTEIN NARX-RELATED"/>
    <property type="match status" value="1"/>
</dbReference>
<feature type="transmembrane region" description="Helical" evidence="4">
    <location>
        <begin position="173"/>
        <end position="198"/>
    </location>
</feature>
<dbReference type="Proteomes" id="UP001500979">
    <property type="component" value="Unassembled WGS sequence"/>
</dbReference>
<comment type="caution">
    <text evidence="6">The sequence shown here is derived from an EMBL/GenBank/DDBJ whole genome shotgun (WGS) entry which is preliminary data.</text>
</comment>
<keyword evidence="4" id="KW-1133">Transmembrane helix</keyword>
<evidence type="ECO:0000256" key="1">
    <source>
        <dbReference type="ARBA" id="ARBA00022679"/>
    </source>
</evidence>
<dbReference type="Pfam" id="PF07730">
    <property type="entry name" value="HisKA_3"/>
    <property type="match status" value="1"/>
</dbReference>